<accession>A0ACC2FX37</accession>
<dbReference type="Proteomes" id="UP001157502">
    <property type="component" value="Chromosome 20"/>
</dbReference>
<proteinExistence type="predicted"/>
<reference evidence="1" key="1">
    <citation type="submission" date="2021-05" db="EMBL/GenBank/DDBJ databases">
        <authorList>
            <person name="Pan Q."/>
            <person name="Jouanno E."/>
            <person name="Zahm M."/>
            <person name="Klopp C."/>
            <person name="Cabau C."/>
            <person name="Louis A."/>
            <person name="Berthelot C."/>
            <person name="Parey E."/>
            <person name="Roest Crollius H."/>
            <person name="Montfort J."/>
            <person name="Robinson-Rechavi M."/>
            <person name="Bouchez O."/>
            <person name="Lampietro C."/>
            <person name="Lopez Roques C."/>
            <person name="Donnadieu C."/>
            <person name="Postlethwait J."/>
            <person name="Bobe J."/>
            <person name="Dillon D."/>
            <person name="Chandos A."/>
            <person name="von Hippel F."/>
            <person name="Guiguen Y."/>
        </authorList>
    </citation>
    <scope>NUCLEOTIDE SEQUENCE</scope>
    <source>
        <strain evidence="1">YG-Jan2019</strain>
    </source>
</reference>
<gene>
    <name evidence="1" type="ORF">DPEC_G00231550</name>
</gene>
<comment type="caution">
    <text evidence="1">The sequence shown here is derived from an EMBL/GenBank/DDBJ whole genome shotgun (WGS) entry which is preliminary data.</text>
</comment>
<name>A0ACC2FX37_DALPE</name>
<protein>
    <submittedName>
        <fullName evidence="1">Uncharacterized protein</fullName>
    </submittedName>
</protein>
<organism evidence="1 2">
    <name type="scientific">Dallia pectoralis</name>
    <name type="common">Alaska blackfish</name>
    <dbReference type="NCBI Taxonomy" id="75939"/>
    <lineage>
        <taxon>Eukaryota</taxon>
        <taxon>Metazoa</taxon>
        <taxon>Chordata</taxon>
        <taxon>Craniata</taxon>
        <taxon>Vertebrata</taxon>
        <taxon>Euteleostomi</taxon>
        <taxon>Actinopterygii</taxon>
        <taxon>Neopterygii</taxon>
        <taxon>Teleostei</taxon>
        <taxon>Protacanthopterygii</taxon>
        <taxon>Esociformes</taxon>
        <taxon>Umbridae</taxon>
        <taxon>Dallia</taxon>
    </lineage>
</organism>
<dbReference type="EMBL" id="CM055747">
    <property type="protein sequence ID" value="KAJ7995905.1"/>
    <property type="molecule type" value="Genomic_DNA"/>
</dbReference>
<keyword evidence="2" id="KW-1185">Reference proteome</keyword>
<evidence type="ECO:0000313" key="1">
    <source>
        <dbReference type="EMBL" id="KAJ7995905.1"/>
    </source>
</evidence>
<sequence length="362" mass="39045">MDQGYITAMDCSENQYYFNGVCIPCLQCGPGQELSEDCGYGSGWSAYCIPCSVKTYKERRGSDNCKFCQSCKHINRQQKSLCTSTKNAVCGECLPGFYSKTRLDGVQDLECGPCSFSSSSQLECSRSRAIDVANVWSPEAPAQNAAVTIVSVALVTMAIILSTALFIYFRHAILKKIFKGCLALQSKSQSDIECAAAPVNGVTLNPENRSQDSGPCDNSAIADRLARLESKVDMAVSSRPIIHCSDFKTQDNSCLQEPVVCNSFGFLSRISSGPLLETVNVSLVAEPTPAPVDSVSVCLPSNAGFCASALQESLHVPVECTELDFQSNASGTQDLDDVTDGGCRSVSQGRFCYIHDNLQPIW</sequence>
<evidence type="ECO:0000313" key="2">
    <source>
        <dbReference type="Proteomes" id="UP001157502"/>
    </source>
</evidence>